<gene>
    <name evidence="1" type="ORF">HMPREF1218_0618</name>
</gene>
<dbReference type="Pfam" id="PF16141">
    <property type="entry name" value="GH18_BT1044-like"/>
    <property type="match status" value="1"/>
</dbReference>
<dbReference type="InterPro" id="IPR032320">
    <property type="entry name" value="GH18_BT1044-like"/>
</dbReference>
<keyword evidence="2" id="KW-1185">Reference proteome</keyword>
<dbReference type="Proteomes" id="UP000016600">
    <property type="component" value="Unassembled WGS sequence"/>
</dbReference>
<comment type="caution">
    <text evidence="1">The sequence shown here is derived from an EMBL/GenBank/DDBJ whole genome shotgun (WGS) entry which is preliminary data.</text>
</comment>
<dbReference type="EMBL" id="AWET01000045">
    <property type="protein sequence ID" value="ERJ98885.1"/>
    <property type="molecule type" value="Genomic_DNA"/>
</dbReference>
<name>U2L3F4_9BACT</name>
<keyword evidence="1" id="KW-0449">Lipoprotein</keyword>
<proteinExistence type="predicted"/>
<accession>U2L3F4</accession>
<dbReference type="PROSITE" id="PS51257">
    <property type="entry name" value="PROKAR_LIPOPROTEIN"/>
    <property type="match status" value="1"/>
</dbReference>
<dbReference type="PATRIC" id="fig|1081904.3.peg.2052"/>
<protein>
    <submittedName>
        <fullName evidence="1">Putative lipoprotein</fullName>
    </submittedName>
</protein>
<evidence type="ECO:0000313" key="1">
    <source>
        <dbReference type="EMBL" id="ERJ98885.1"/>
    </source>
</evidence>
<evidence type="ECO:0000313" key="2">
    <source>
        <dbReference type="Proteomes" id="UP000016600"/>
    </source>
</evidence>
<sequence>MITDLKLNKEMKHIIKSLIFSTICTMTLFLGSCDTDVEPIDINQSGIEKQNAELYRNYLTNLRAYKTSRHKIMMAWFNNSQAIPFTQAQHINAVPDSVDYIVLMKPETLTEQMMKEIEEVKTQKGTKVVFQISCEDIKVAYDAQKKAFVENPDNAGKGFKDFNTYLVDSLNTQMKLIDNFNYDGVIMGFNAKLTLYLTEEQKAEAMAVETVFFGIAKDWVSRHKNKELIMMGRPQYVTDKTLLEQARYIIIPTQAEKSVYGVDYLVRKALDKGVPSDKFILLVNNKSADETDTKTGYWGKMLAMHGIAKFVASDHTGYTCAGMGLLNANVDYYNALFTYPNLRKVISTINPTVKE</sequence>
<dbReference type="AlphaFoldDB" id="U2L3F4"/>
<reference evidence="1 2" key="1">
    <citation type="submission" date="2013-08" db="EMBL/GenBank/DDBJ databases">
        <authorList>
            <person name="Durkin A.S."/>
            <person name="Haft D.R."/>
            <person name="McCorrison J."/>
            <person name="Torralba M."/>
            <person name="Gillis M."/>
            <person name="Haft D.H."/>
            <person name="Methe B."/>
            <person name="Sutton G."/>
            <person name="Nelson K.E."/>
        </authorList>
    </citation>
    <scope>NUCLEOTIDE SEQUENCE [LARGE SCALE GENOMIC DNA]</scope>
    <source>
        <strain evidence="1 2">F0068</strain>
    </source>
</reference>
<organism evidence="1 2">
    <name type="scientific">Hoylesella pleuritidis F0068</name>
    <dbReference type="NCBI Taxonomy" id="1081904"/>
    <lineage>
        <taxon>Bacteria</taxon>
        <taxon>Pseudomonadati</taxon>
        <taxon>Bacteroidota</taxon>
        <taxon>Bacteroidia</taxon>
        <taxon>Bacteroidales</taxon>
        <taxon>Prevotellaceae</taxon>
        <taxon>Hoylesella</taxon>
    </lineage>
</organism>